<keyword evidence="2" id="KW-1185">Reference proteome</keyword>
<sequence length="99" mass="11188">MDSVSLNTNPAKLNRFSYASKMISPQPFDPIRSRIAQAASTSPEQRLLAGLEHSELAIRVVEDGIRDQNPLADDVTIMRLLAERIELMRRIQDRTLAKK</sequence>
<organism evidence="1 2">
    <name type="scientific">Rubripirellula lacrimiformis</name>
    <dbReference type="NCBI Taxonomy" id="1930273"/>
    <lineage>
        <taxon>Bacteria</taxon>
        <taxon>Pseudomonadati</taxon>
        <taxon>Planctomycetota</taxon>
        <taxon>Planctomycetia</taxon>
        <taxon>Pirellulales</taxon>
        <taxon>Pirellulaceae</taxon>
        <taxon>Rubripirellula</taxon>
    </lineage>
</organism>
<dbReference type="Proteomes" id="UP000318538">
    <property type="component" value="Chromosome"/>
</dbReference>
<dbReference type="EMBL" id="CP036525">
    <property type="protein sequence ID" value="QDT07228.1"/>
    <property type="molecule type" value="Genomic_DNA"/>
</dbReference>
<accession>A0A517NJC6</accession>
<name>A0A517NJC6_9BACT</name>
<reference evidence="1 2" key="1">
    <citation type="submission" date="2019-02" db="EMBL/GenBank/DDBJ databases">
        <title>Deep-cultivation of Planctomycetes and their phenomic and genomic characterization uncovers novel biology.</title>
        <authorList>
            <person name="Wiegand S."/>
            <person name="Jogler M."/>
            <person name="Boedeker C."/>
            <person name="Pinto D."/>
            <person name="Vollmers J."/>
            <person name="Rivas-Marin E."/>
            <person name="Kohn T."/>
            <person name="Peeters S.H."/>
            <person name="Heuer A."/>
            <person name="Rast P."/>
            <person name="Oberbeckmann S."/>
            <person name="Bunk B."/>
            <person name="Jeske O."/>
            <person name="Meyerdierks A."/>
            <person name="Storesund J.E."/>
            <person name="Kallscheuer N."/>
            <person name="Luecker S."/>
            <person name="Lage O.M."/>
            <person name="Pohl T."/>
            <person name="Merkel B.J."/>
            <person name="Hornburger P."/>
            <person name="Mueller R.-W."/>
            <person name="Bruemmer F."/>
            <person name="Labrenz M."/>
            <person name="Spormann A.M."/>
            <person name="Op den Camp H."/>
            <person name="Overmann J."/>
            <person name="Amann R."/>
            <person name="Jetten M.S.M."/>
            <person name="Mascher T."/>
            <person name="Medema M.H."/>
            <person name="Devos D.P."/>
            <person name="Kaster A.-K."/>
            <person name="Ovreas L."/>
            <person name="Rohde M."/>
            <person name="Galperin M.Y."/>
            <person name="Jogler C."/>
        </authorList>
    </citation>
    <scope>NUCLEOTIDE SEQUENCE [LARGE SCALE GENOMIC DNA]</scope>
    <source>
        <strain evidence="1 2">K22_7</strain>
    </source>
</reference>
<gene>
    <name evidence="1" type="ORF">K227x_56540</name>
</gene>
<dbReference type="KEGG" id="rlc:K227x_56540"/>
<evidence type="ECO:0000313" key="1">
    <source>
        <dbReference type="EMBL" id="QDT07228.1"/>
    </source>
</evidence>
<evidence type="ECO:0000313" key="2">
    <source>
        <dbReference type="Proteomes" id="UP000318538"/>
    </source>
</evidence>
<proteinExistence type="predicted"/>
<dbReference type="AlphaFoldDB" id="A0A517NJC6"/>
<protein>
    <submittedName>
        <fullName evidence="1">Uncharacterized protein</fullName>
    </submittedName>
</protein>